<organism evidence="2 3">
    <name type="scientific">Aspergillus granulosus</name>
    <dbReference type="NCBI Taxonomy" id="176169"/>
    <lineage>
        <taxon>Eukaryota</taxon>
        <taxon>Fungi</taxon>
        <taxon>Dikarya</taxon>
        <taxon>Ascomycota</taxon>
        <taxon>Pezizomycotina</taxon>
        <taxon>Eurotiomycetes</taxon>
        <taxon>Eurotiomycetidae</taxon>
        <taxon>Eurotiales</taxon>
        <taxon>Aspergillaceae</taxon>
        <taxon>Aspergillus</taxon>
        <taxon>Aspergillus subgen. Nidulantes</taxon>
    </lineage>
</organism>
<dbReference type="Pfam" id="PF07883">
    <property type="entry name" value="Cupin_2"/>
    <property type="match status" value="1"/>
</dbReference>
<dbReference type="PANTHER" id="PTHR36156">
    <property type="entry name" value="SLR2101 PROTEIN"/>
    <property type="match status" value="1"/>
</dbReference>
<dbReference type="Gene3D" id="2.60.120.10">
    <property type="entry name" value="Jelly Rolls"/>
    <property type="match status" value="1"/>
</dbReference>
<dbReference type="CDD" id="cd02231">
    <property type="entry name" value="cupin_BLL6423-like"/>
    <property type="match status" value="1"/>
</dbReference>
<reference evidence="2 3" key="1">
    <citation type="submission" date="2024-07" db="EMBL/GenBank/DDBJ databases">
        <title>Section-level genome sequencing and comparative genomics of Aspergillus sections Usti and Cavernicolus.</title>
        <authorList>
            <consortium name="Lawrence Berkeley National Laboratory"/>
            <person name="Nybo J.L."/>
            <person name="Vesth T.C."/>
            <person name="Theobald S."/>
            <person name="Frisvad J.C."/>
            <person name="Larsen T.O."/>
            <person name="Kjaerboelling I."/>
            <person name="Rothschild-Mancinelli K."/>
            <person name="Lyhne E.K."/>
            <person name="Kogle M.E."/>
            <person name="Barry K."/>
            <person name="Clum A."/>
            <person name="Na H."/>
            <person name="Ledsgaard L."/>
            <person name="Lin J."/>
            <person name="Lipzen A."/>
            <person name="Kuo A."/>
            <person name="Riley R."/>
            <person name="Mondo S."/>
            <person name="Labutti K."/>
            <person name="Haridas S."/>
            <person name="Pangalinan J."/>
            <person name="Salamov A.A."/>
            <person name="Simmons B.A."/>
            <person name="Magnuson J.K."/>
            <person name="Chen J."/>
            <person name="Drula E."/>
            <person name="Henrissat B."/>
            <person name="Wiebenga A."/>
            <person name="Lubbers R.J."/>
            <person name="Gomes A.C."/>
            <person name="Makela M.R."/>
            <person name="Stajich J."/>
            <person name="Grigoriev I.V."/>
            <person name="Mortensen U.H."/>
            <person name="De Vries R.P."/>
            <person name="Baker S.E."/>
            <person name="Andersen M.R."/>
        </authorList>
    </citation>
    <scope>NUCLEOTIDE SEQUENCE [LARGE SCALE GENOMIC DNA]</scope>
    <source>
        <strain evidence="2 3">CBS 588.65</strain>
    </source>
</reference>
<dbReference type="EMBL" id="JBFXLT010000176">
    <property type="protein sequence ID" value="KAL2802547.1"/>
    <property type="molecule type" value="Genomic_DNA"/>
</dbReference>
<accession>A0ABR4GUE1</accession>
<dbReference type="InterPro" id="IPR047142">
    <property type="entry name" value="OryJ/VirC-like"/>
</dbReference>
<dbReference type="InterPro" id="IPR013096">
    <property type="entry name" value="Cupin_2"/>
</dbReference>
<gene>
    <name evidence="2" type="ORF">BJX63DRAFT_440809</name>
</gene>
<protein>
    <recommendedName>
        <fullName evidence="1">Cupin type-2 domain-containing protein</fullName>
    </recommendedName>
</protein>
<dbReference type="PANTHER" id="PTHR36156:SF2">
    <property type="entry name" value="CUPIN TYPE-2 DOMAIN-CONTAINING PROTEIN"/>
    <property type="match status" value="1"/>
</dbReference>
<dbReference type="Proteomes" id="UP001610334">
    <property type="component" value="Unassembled WGS sequence"/>
</dbReference>
<feature type="domain" description="Cupin type-2" evidence="1">
    <location>
        <begin position="92"/>
        <end position="160"/>
    </location>
</feature>
<keyword evidence="3" id="KW-1185">Reference proteome</keyword>
<dbReference type="InterPro" id="IPR014710">
    <property type="entry name" value="RmlC-like_jellyroll"/>
</dbReference>
<name>A0ABR4GUE1_9EURO</name>
<evidence type="ECO:0000313" key="3">
    <source>
        <dbReference type="Proteomes" id="UP001610334"/>
    </source>
</evidence>
<comment type="caution">
    <text evidence="2">The sequence shown here is derived from an EMBL/GenBank/DDBJ whole genome shotgun (WGS) entry which is preliminary data.</text>
</comment>
<sequence length="190" mass="21239">MSEPKGPITKFPAEGLRHARRFITSHSKDGEGIFVGDDDGDHHRIMVDGLAVANIIYSTAENPVDLNYDKDLSYARDHEPSIHVPNGSVVRLIDFAPGVESPMHRALSIDYGVVIEGKFEFTLDSGEKRIMLPGDTSVNRGCMHNWKNLDEEKPGRMLFVLLDVKPVQVNGQFLTEYLDILEKDYANTGK</sequence>
<proteinExistence type="predicted"/>
<evidence type="ECO:0000259" key="1">
    <source>
        <dbReference type="Pfam" id="PF07883"/>
    </source>
</evidence>
<evidence type="ECO:0000313" key="2">
    <source>
        <dbReference type="EMBL" id="KAL2802547.1"/>
    </source>
</evidence>
<dbReference type="InterPro" id="IPR011051">
    <property type="entry name" value="RmlC_Cupin_sf"/>
</dbReference>
<dbReference type="SUPFAM" id="SSF51182">
    <property type="entry name" value="RmlC-like cupins"/>
    <property type="match status" value="1"/>
</dbReference>